<feature type="transmembrane region" description="Helical" evidence="8">
    <location>
        <begin position="192"/>
        <end position="210"/>
    </location>
</feature>
<evidence type="ECO:0000313" key="9">
    <source>
        <dbReference type="EMBL" id="NNF07795.1"/>
    </source>
</evidence>
<evidence type="ECO:0000313" key="10">
    <source>
        <dbReference type="Proteomes" id="UP000547674"/>
    </source>
</evidence>
<keyword evidence="5 8" id="KW-0812">Transmembrane</keyword>
<dbReference type="AlphaFoldDB" id="A0A7Y2EAZ1"/>
<dbReference type="EMBL" id="JABDJR010000548">
    <property type="protein sequence ID" value="NNF07795.1"/>
    <property type="molecule type" value="Genomic_DNA"/>
</dbReference>
<accession>A0A7Y2EAZ1</accession>
<feature type="transmembrane region" description="Helical" evidence="8">
    <location>
        <begin position="155"/>
        <end position="185"/>
    </location>
</feature>
<keyword evidence="2" id="KW-1003">Cell membrane</keyword>
<feature type="transmembrane region" description="Helical" evidence="8">
    <location>
        <begin position="80"/>
        <end position="102"/>
    </location>
</feature>
<dbReference type="InterPro" id="IPR050297">
    <property type="entry name" value="LipidA_mod_glycosyltrf_83"/>
</dbReference>
<reference evidence="9 10" key="1">
    <citation type="submission" date="2020-03" db="EMBL/GenBank/DDBJ databases">
        <title>Metabolic flexibility allows generalist bacteria to become dominant in a frequently disturbed ecosystem.</title>
        <authorList>
            <person name="Chen Y.-J."/>
            <person name="Leung P.M."/>
            <person name="Bay S.K."/>
            <person name="Hugenholtz P."/>
            <person name="Kessler A.J."/>
            <person name="Shelley G."/>
            <person name="Waite D.W."/>
            <person name="Cook P.L."/>
            <person name="Greening C."/>
        </authorList>
    </citation>
    <scope>NUCLEOTIDE SEQUENCE [LARGE SCALE GENOMIC DNA]</scope>
    <source>
        <strain evidence="9">SS_bin_28</strain>
    </source>
</reference>
<dbReference type="SUPFAM" id="SSF48452">
    <property type="entry name" value="TPR-like"/>
    <property type="match status" value="1"/>
</dbReference>
<dbReference type="GO" id="GO:0016763">
    <property type="term" value="F:pentosyltransferase activity"/>
    <property type="evidence" value="ECO:0007669"/>
    <property type="project" value="TreeGrafter"/>
</dbReference>
<evidence type="ECO:0000256" key="3">
    <source>
        <dbReference type="ARBA" id="ARBA00022676"/>
    </source>
</evidence>
<feature type="transmembrane region" description="Helical" evidence="8">
    <location>
        <begin position="12"/>
        <end position="31"/>
    </location>
</feature>
<sequence length="613" mass="67625">MPPKTERPWSSLETILLVAVTILAAVVRVWFWKYQTIISVDGSVFVQIAKSLTGGPETEALYPYGYPLLISLAHLFQQDWMVAAKVVDFLAGVALVPLLWILGRMYIQSIWLRLLAPLAAAVLPLTVVFSLLTLSEMPYLVFLTAMFIAISSRRPVLAGVLGGIAYATRPEGLITILVLGLLLLLQKQLWRRYLLAAAAVVVVCFVFQGIDRNAWQLAVASPAAEQTWWETKTSELLSSGASATPGIETTVPEVDGSSVSFVGNLKNLLIQGGWLAPVLGLVGLFSGAGILIAGVAQLVLLPFFGQGDHPRLILPFLPFLWVAAAIFLDRLKSPLRWGLLALTLGGFAFTIQTEQTSYRLDENALFVPLVEVGEWLRPQVTPQTVIYDLKPYAAYYAGAQYRTLPEGSYEDALDQVVKEGGDFVVLHQPVAAVFRKDLLPLVTDKPVTWHEPRLAPVHINNKYLDSRALVFRVLRPGGPSPLTSESTIKREIGIIEHSPNHFFHGELAMRSGNYIPAAGEFAYVNESDPDNSVAWNYRAQCLVNARQALEQASSYARRAIQLDPENEAYYQTLIEILTLQQNDRAADLWRQRLEDVKTRKASSSSDTDSSAGD</sequence>
<evidence type="ECO:0000256" key="5">
    <source>
        <dbReference type="ARBA" id="ARBA00022692"/>
    </source>
</evidence>
<keyword evidence="4" id="KW-0808">Transferase</keyword>
<organism evidence="9 10">
    <name type="scientific">Eiseniibacteriota bacterium</name>
    <dbReference type="NCBI Taxonomy" id="2212470"/>
    <lineage>
        <taxon>Bacteria</taxon>
        <taxon>Candidatus Eiseniibacteriota</taxon>
    </lineage>
</organism>
<evidence type="ECO:0000256" key="4">
    <source>
        <dbReference type="ARBA" id="ARBA00022679"/>
    </source>
</evidence>
<dbReference type="Gene3D" id="1.25.40.10">
    <property type="entry name" value="Tetratricopeptide repeat domain"/>
    <property type="match status" value="1"/>
</dbReference>
<name>A0A7Y2EAZ1_UNCEI</name>
<dbReference type="GO" id="GO:0005886">
    <property type="term" value="C:plasma membrane"/>
    <property type="evidence" value="ECO:0007669"/>
    <property type="project" value="UniProtKB-SubCell"/>
</dbReference>
<gene>
    <name evidence="9" type="ORF">HKN21_13610</name>
</gene>
<keyword evidence="3" id="KW-0328">Glycosyltransferase</keyword>
<comment type="subcellular location">
    <subcellularLocation>
        <location evidence="1">Cell membrane</location>
        <topology evidence="1">Multi-pass membrane protein</topology>
    </subcellularLocation>
</comment>
<dbReference type="PANTHER" id="PTHR33908">
    <property type="entry name" value="MANNOSYLTRANSFERASE YKCB-RELATED"/>
    <property type="match status" value="1"/>
</dbReference>
<comment type="caution">
    <text evidence="9">The sequence shown here is derived from an EMBL/GenBank/DDBJ whole genome shotgun (WGS) entry which is preliminary data.</text>
</comment>
<feature type="transmembrane region" description="Helical" evidence="8">
    <location>
        <begin position="334"/>
        <end position="351"/>
    </location>
</feature>
<protein>
    <submittedName>
        <fullName evidence="9">Tetratricopeptide repeat protein</fullName>
    </submittedName>
</protein>
<keyword evidence="7 8" id="KW-0472">Membrane</keyword>
<dbReference type="Proteomes" id="UP000547674">
    <property type="component" value="Unassembled WGS sequence"/>
</dbReference>
<evidence type="ECO:0000256" key="7">
    <source>
        <dbReference type="ARBA" id="ARBA00023136"/>
    </source>
</evidence>
<evidence type="ECO:0000256" key="2">
    <source>
        <dbReference type="ARBA" id="ARBA00022475"/>
    </source>
</evidence>
<feature type="transmembrane region" description="Helical" evidence="8">
    <location>
        <begin position="114"/>
        <end position="135"/>
    </location>
</feature>
<evidence type="ECO:0000256" key="6">
    <source>
        <dbReference type="ARBA" id="ARBA00022989"/>
    </source>
</evidence>
<keyword evidence="6 8" id="KW-1133">Transmembrane helix</keyword>
<evidence type="ECO:0000256" key="8">
    <source>
        <dbReference type="SAM" id="Phobius"/>
    </source>
</evidence>
<dbReference type="InterPro" id="IPR011990">
    <property type="entry name" value="TPR-like_helical_dom_sf"/>
</dbReference>
<feature type="transmembrane region" description="Helical" evidence="8">
    <location>
        <begin position="312"/>
        <end position="328"/>
    </location>
</feature>
<feature type="transmembrane region" description="Helical" evidence="8">
    <location>
        <begin position="274"/>
        <end position="300"/>
    </location>
</feature>
<proteinExistence type="predicted"/>
<evidence type="ECO:0000256" key="1">
    <source>
        <dbReference type="ARBA" id="ARBA00004651"/>
    </source>
</evidence>
<dbReference type="GO" id="GO:0009103">
    <property type="term" value="P:lipopolysaccharide biosynthetic process"/>
    <property type="evidence" value="ECO:0007669"/>
    <property type="project" value="UniProtKB-ARBA"/>
</dbReference>
<dbReference type="PANTHER" id="PTHR33908:SF11">
    <property type="entry name" value="MEMBRANE PROTEIN"/>
    <property type="match status" value="1"/>
</dbReference>